<dbReference type="GO" id="GO:0003700">
    <property type="term" value="F:DNA-binding transcription factor activity"/>
    <property type="evidence" value="ECO:0007669"/>
    <property type="project" value="TreeGrafter"/>
</dbReference>
<evidence type="ECO:0000256" key="4">
    <source>
        <dbReference type="SAM" id="Coils"/>
    </source>
</evidence>
<keyword evidence="8" id="KW-1185">Reference proteome</keyword>
<protein>
    <submittedName>
        <fullName evidence="7">IclR family transcriptional regulator</fullName>
    </submittedName>
</protein>
<keyword evidence="1" id="KW-0805">Transcription regulation</keyword>
<evidence type="ECO:0000256" key="2">
    <source>
        <dbReference type="ARBA" id="ARBA00023125"/>
    </source>
</evidence>
<dbReference type="Gene3D" id="1.10.10.10">
    <property type="entry name" value="Winged helix-like DNA-binding domain superfamily/Winged helix DNA-binding domain"/>
    <property type="match status" value="1"/>
</dbReference>
<keyword evidence="4" id="KW-0175">Coiled coil</keyword>
<dbReference type="GO" id="GO:0045892">
    <property type="term" value="P:negative regulation of DNA-templated transcription"/>
    <property type="evidence" value="ECO:0007669"/>
    <property type="project" value="TreeGrafter"/>
</dbReference>
<evidence type="ECO:0000259" key="6">
    <source>
        <dbReference type="PROSITE" id="PS51078"/>
    </source>
</evidence>
<dbReference type="Gene3D" id="3.30.450.40">
    <property type="match status" value="1"/>
</dbReference>
<comment type="caution">
    <text evidence="7">The sequence shown here is derived from an EMBL/GenBank/DDBJ whole genome shotgun (WGS) entry which is preliminary data.</text>
</comment>
<dbReference type="AlphaFoldDB" id="A0A4Q1KHW2"/>
<dbReference type="SUPFAM" id="SSF46785">
    <property type="entry name" value="Winged helix' DNA-binding domain"/>
    <property type="match status" value="1"/>
</dbReference>
<dbReference type="InterPro" id="IPR029016">
    <property type="entry name" value="GAF-like_dom_sf"/>
</dbReference>
<dbReference type="PROSITE" id="PS51077">
    <property type="entry name" value="HTH_ICLR"/>
    <property type="match status" value="1"/>
</dbReference>
<name>A0A4Q1KHW2_9SPHN</name>
<dbReference type="InterPro" id="IPR014757">
    <property type="entry name" value="Tscrpt_reg_IclR_C"/>
</dbReference>
<gene>
    <name evidence="7" type="ORF">EQG66_11390</name>
</gene>
<dbReference type="InterPro" id="IPR036390">
    <property type="entry name" value="WH_DNA-bd_sf"/>
</dbReference>
<keyword evidence="3" id="KW-0804">Transcription</keyword>
<feature type="coiled-coil region" evidence="4">
    <location>
        <begin position="254"/>
        <end position="281"/>
    </location>
</feature>
<evidence type="ECO:0000256" key="3">
    <source>
        <dbReference type="ARBA" id="ARBA00023163"/>
    </source>
</evidence>
<accession>A0A4Q1KHW2</accession>
<evidence type="ECO:0000256" key="1">
    <source>
        <dbReference type="ARBA" id="ARBA00023015"/>
    </source>
</evidence>
<proteinExistence type="predicted"/>
<keyword evidence="2" id="KW-0238">DNA-binding</keyword>
<dbReference type="EMBL" id="SBKP01000011">
    <property type="protein sequence ID" value="RXR27686.1"/>
    <property type="molecule type" value="Genomic_DNA"/>
</dbReference>
<organism evidence="7 8">
    <name type="scientific">Sphingobium fluviale</name>
    <dbReference type="NCBI Taxonomy" id="2506423"/>
    <lineage>
        <taxon>Bacteria</taxon>
        <taxon>Pseudomonadati</taxon>
        <taxon>Pseudomonadota</taxon>
        <taxon>Alphaproteobacteria</taxon>
        <taxon>Sphingomonadales</taxon>
        <taxon>Sphingomonadaceae</taxon>
        <taxon>Sphingobium</taxon>
    </lineage>
</organism>
<dbReference type="PROSITE" id="PS51078">
    <property type="entry name" value="ICLR_ED"/>
    <property type="match status" value="1"/>
</dbReference>
<dbReference type="InterPro" id="IPR050707">
    <property type="entry name" value="HTH_MetabolicPath_Reg"/>
</dbReference>
<dbReference type="Proteomes" id="UP000290958">
    <property type="component" value="Unassembled WGS sequence"/>
</dbReference>
<evidence type="ECO:0000313" key="8">
    <source>
        <dbReference type="Proteomes" id="UP000290958"/>
    </source>
</evidence>
<dbReference type="InterPro" id="IPR036388">
    <property type="entry name" value="WH-like_DNA-bd_sf"/>
</dbReference>
<feature type="domain" description="HTH iclR-type" evidence="5">
    <location>
        <begin position="36"/>
        <end position="97"/>
    </location>
</feature>
<dbReference type="SMART" id="SM00346">
    <property type="entry name" value="HTH_ICLR"/>
    <property type="match status" value="1"/>
</dbReference>
<dbReference type="GO" id="GO:0003677">
    <property type="term" value="F:DNA binding"/>
    <property type="evidence" value="ECO:0007669"/>
    <property type="project" value="UniProtKB-KW"/>
</dbReference>
<evidence type="ECO:0000313" key="7">
    <source>
        <dbReference type="EMBL" id="RXR27686.1"/>
    </source>
</evidence>
<dbReference type="InterPro" id="IPR005471">
    <property type="entry name" value="Tscrpt_reg_IclR_N"/>
</dbReference>
<dbReference type="RefSeq" id="WP_129404715.1">
    <property type="nucleotide sequence ID" value="NZ_SBKP01000011.1"/>
</dbReference>
<feature type="domain" description="IclR-ED" evidence="6">
    <location>
        <begin position="98"/>
        <end position="277"/>
    </location>
</feature>
<sequence>MVIGILSRCIAIASYMQDKACNSSICSYSEHMAQGTQSLDRALALFIALASDDGATPASEVAGTLGLAPSSARRMIAALERQGLLARIAHGRYAGGSQLTNLSARITRYRSLIETARPVLRKLAAAEGRTAHLGVYASNDMVTYLVKEGGKSLFTREGAELEAYCTGIGKALLAMMPSEQLDAYLAGNFIQLTPYTLIDPLRLKEEIIRTRQRGHAIDDREMDEGVACVAVPLSLPDATLAAISLSGTPEHFGLKDIENQARRLKIAARQISERLEHFQNDRNTVIRFENALVIESVRFPNR</sequence>
<dbReference type="PANTHER" id="PTHR30136">
    <property type="entry name" value="HELIX-TURN-HELIX TRANSCRIPTIONAL REGULATOR, ICLR FAMILY"/>
    <property type="match status" value="1"/>
</dbReference>
<dbReference type="OrthoDB" id="9807558at2"/>
<evidence type="ECO:0000259" key="5">
    <source>
        <dbReference type="PROSITE" id="PS51077"/>
    </source>
</evidence>
<dbReference type="Pfam" id="PF09339">
    <property type="entry name" value="HTH_IclR"/>
    <property type="match status" value="1"/>
</dbReference>
<dbReference type="SUPFAM" id="SSF55781">
    <property type="entry name" value="GAF domain-like"/>
    <property type="match status" value="1"/>
</dbReference>
<dbReference type="PANTHER" id="PTHR30136:SF24">
    <property type="entry name" value="HTH-TYPE TRANSCRIPTIONAL REPRESSOR ALLR"/>
    <property type="match status" value="1"/>
</dbReference>
<dbReference type="Pfam" id="PF01614">
    <property type="entry name" value="IclR_C"/>
    <property type="match status" value="1"/>
</dbReference>
<reference evidence="8" key="1">
    <citation type="submission" date="2019-01" db="EMBL/GenBank/DDBJ databases">
        <title>Cytophagaceae bacterium strain CAR-16.</title>
        <authorList>
            <person name="Chen W.-M."/>
        </authorList>
    </citation>
    <scope>NUCLEOTIDE SEQUENCE [LARGE SCALE GENOMIC DNA]</scope>
    <source>
        <strain evidence="8">CHR27</strain>
    </source>
</reference>